<protein>
    <submittedName>
        <fullName evidence="2">Uncharacterized protein</fullName>
    </submittedName>
</protein>
<evidence type="ECO:0000256" key="1">
    <source>
        <dbReference type="SAM" id="SignalP"/>
    </source>
</evidence>
<dbReference type="EMBL" id="MQWB01000001">
    <property type="protein sequence ID" value="OZC02743.1"/>
    <property type="molecule type" value="Genomic_DNA"/>
</dbReference>
<dbReference type="Proteomes" id="UP000216446">
    <property type="component" value="Unassembled WGS sequence"/>
</dbReference>
<keyword evidence="1" id="KW-0732">Signal</keyword>
<evidence type="ECO:0000313" key="2">
    <source>
        <dbReference type="EMBL" id="OZC02743.1"/>
    </source>
</evidence>
<comment type="caution">
    <text evidence="2">The sequence shown here is derived from an EMBL/GenBank/DDBJ whole genome shotgun (WGS) entry which is preliminary data.</text>
</comment>
<dbReference type="InParanoid" id="A0A259TY95"/>
<name>A0A259TY95_9BACT</name>
<keyword evidence="3" id="KW-1185">Reference proteome</keyword>
<sequence length="254" mass="27249">MRSLALILVLALAGCTSGPSTPEVTTAADSLAMELIDASGGWDAWSDLPLLRFDWAFERDSVEMFKARHLWDRREDRARVEWSVGEDSTAVVILDLAASAAGEASGAAYVNGEVSPPADSLLAAGYTRFINDTYWLLAPLKVMDPGVNRSLAPDSARGDNRVLALSFGDVGLTPGDRYWLRVGPDGAIRGWTYVLEGDTNVTTWDWGSPQPLASPSGTLTFMTRKSKADGAAIVTTAFEDAPADAWTSPLPILQ</sequence>
<proteinExistence type="predicted"/>
<evidence type="ECO:0000313" key="3">
    <source>
        <dbReference type="Proteomes" id="UP000216446"/>
    </source>
</evidence>
<dbReference type="RefSeq" id="WP_094547293.1">
    <property type="nucleotide sequence ID" value="NZ_MQWB01000001.1"/>
</dbReference>
<dbReference type="PROSITE" id="PS51257">
    <property type="entry name" value="PROKAR_LIPOPROTEIN"/>
    <property type="match status" value="1"/>
</dbReference>
<reference evidence="2 3" key="1">
    <citation type="submission" date="2016-11" db="EMBL/GenBank/DDBJ databases">
        <title>Study of marine rhodopsin-containing bacteria.</title>
        <authorList>
            <person name="Yoshizawa S."/>
            <person name="Kumagai Y."/>
            <person name="Kogure K."/>
        </authorList>
    </citation>
    <scope>NUCLEOTIDE SEQUENCE [LARGE SCALE GENOMIC DNA]</scope>
    <source>
        <strain evidence="2 3">SG-29</strain>
    </source>
</reference>
<gene>
    <name evidence="2" type="ORF">BSZ36_07015</name>
</gene>
<dbReference type="AlphaFoldDB" id="A0A259TY95"/>
<accession>A0A259TY95</accession>
<dbReference type="OrthoDB" id="892266at2"/>
<feature type="signal peptide" evidence="1">
    <location>
        <begin position="1"/>
        <end position="22"/>
    </location>
</feature>
<feature type="chain" id="PRO_5012785474" evidence="1">
    <location>
        <begin position="23"/>
        <end position="254"/>
    </location>
</feature>
<organism evidence="2 3">
    <name type="scientific">Rubricoccus marinus</name>
    <dbReference type="NCBI Taxonomy" id="716817"/>
    <lineage>
        <taxon>Bacteria</taxon>
        <taxon>Pseudomonadati</taxon>
        <taxon>Rhodothermota</taxon>
        <taxon>Rhodothermia</taxon>
        <taxon>Rhodothermales</taxon>
        <taxon>Rubricoccaceae</taxon>
        <taxon>Rubricoccus</taxon>
    </lineage>
</organism>